<dbReference type="OrthoDB" id="9815356at2"/>
<feature type="transmembrane region" description="Helical" evidence="4">
    <location>
        <begin position="219"/>
        <end position="242"/>
    </location>
</feature>
<reference evidence="5 6" key="1">
    <citation type="submission" date="2018-09" db="EMBL/GenBank/DDBJ databases">
        <authorList>
            <person name="Grouzdev D.S."/>
            <person name="Krutkina M.S."/>
        </authorList>
    </citation>
    <scope>NUCLEOTIDE SEQUENCE [LARGE SCALE GENOMIC DNA]</scope>
    <source>
        <strain evidence="5 6">RmlP001</strain>
    </source>
</reference>
<dbReference type="EMBL" id="QYBC01000010">
    <property type="protein sequence ID" value="RYB04435.1"/>
    <property type="molecule type" value="Genomic_DNA"/>
</dbReference>
<evidence type="ECO:0000256" key="1">
    <source>
        <dbReference type="ARBA" id="ARBA00022692"/>
    </source>
</evidence>
<keyword evidence="3 4" id="KW-0472">Membrane</keyword>
<sequence length="412" mass="41886">MTSETGSSDELSDGGVGVLAAVVAVTVANGYYVQPLLLQIGAAADLSAGLVSLLPALTQVGLGIGLITLLPLADSLTARRLLIATLPLQVTALLAVAMSGSAVPLMAGCLAIGLFGVTPYVLPPYASLRVGGARLGAVTGLLTRGVICGILLARVVAGLVADWFGWRAVYALAAAATAGALGVVAVVVRPQGSIAPTLRYRHLIASLFSLLRTEPELRVAALCQALTFASFNAFWLGSTLYLHARFGWGPGAIGAVGLIGAASAFGAPVLGRSAQRFGPRRARQVAIAAMLVAWLLFAVLRESLIGLALALVVLDLGAVVQDVSSRTILYARAPQVRTRLNAVYTVSMFAGGGLSSAAVGACWTIGGWTGICWFGGATAAAAAIAAARGVRSAHVPHPSQDARRTAVGHPDG</sequence>
<keyword evidence="1 4" id="KW-0812">Transmembrane</keyword>
<evidence type="ECO:0000256" key="2">
    <source>
        <dbReference type="ARBA" id="ARBA00022989"/>
    </source>
</evidence>
<dbReference type="GO" id="GO:0022857">
    <property type="term" value="F:transmembrane transporter activity"/>
    <property type="evidence" value="ECO:0007669"/>
    <property type="project" value="InterPro"/>
</dbReference>
<dbReference type="InterPro" id="IPR011701">
    <property type="entry name" value="MFS"/>
</dbReference>
<name>A0A4Q2RCT3_9HYPH</name>
<dbReference type="AlphaFoldDB" id="A0A4Q2RCT3"/>
<feature type="transmembrane region" description="Helical" evidence="4">
    <location>
        <begin position="12"/>
        <end position="34"/>
    </location>
</feature>
<dbReference type="Proteomes" id="UP000289411">
    <property type="component" value="Unassembled WGS sequence"/>
</dbReference>
<feature type="transmembrane region" description="Helical" evidence="4">
    <location>
        <begin position="365"/>
        <end position="387"/>
    </location>
</feature>
<keyword evidence="2 4" id="KW-1133">Transmembrane helix</keyword>
<dbReference type="PANTHER" id="PTHR42910">
    <property type="entry name" value="TRANSPORTER SCO4007-RELATED"/>
    <property type="match status" value="1"/>
</dbReference>
<reference evidence="5 6" key="2">
    <citation type="submission" date="2019-02" db="EMBL/GenBank/DDBJ databases">
        <title>'Lichenibacterium ramalinii' gen. nov. sp. nov., 'Lichenibacterium minor' gen. nov. sp. nov.</title>
        <authorList>
            <person name="Pankratov T."/>
        </authorList>
    </citation>
    <scope>NUCLEOTIDE SEQUENCE [LARGE SCALE GENOMIC DNA]</scope>
    <source>
        <strain evidence="5 6">RmlP001</strain>
    </source>
</reference>
<keyword evidence="6" id="KW-1185">Reference proteome</keyword>
<comment type="caution">
    <text evidence="5">The sequence shown here is derived from an EMBL/GenBank/DDBJ whole genome shotgun (WGS) entry which is preliminary data.</text>
</comment>
<feature type="transmembrane region" description="Helical" evidence="4">
    <location>
        <begin position="248"/>
        <end position="270"/>
    </location>
</feature>
<dbReference type="InterPro" id="IPR036259">
    <property type="entry name" value="MFS_trans_sf"/>
</dbReference>
<dbReference type="Pfam" id="PF07690">
    <property type="entry name" value="MFS_1"/>
    <property type="match status" value="1"/>
</dbReference>
<dbReference type="Gene3D" id="1.20.1250.20">
    <property type="entry name" value="MFS general substrate transporter like domains"/>
    <property type="match status" value="1"/>
</dbReference>
<evidence type="ECO:0000256" key="4">
    <source>
        <dbReference type="SAM" id="Phobius"/>
    </source>
</evidence>
<organism evidence="5 6">
    <name type="scientific">Lichenibacterium ramalinae</name>
    <dbReference type="NCBI Taxonomy" id="2316527"/>
    <lineage>
        <taxon>Bacteria</taxon>
        <taxon>Pseudomonadati</taxon>
        <taxon>Pseudomonadota</taxon>
        <taxon>Alphaproteobacteria</taxon>
        <taxon>Hyphomicrobiales</taxon>
        <taxon>Lichenihabitantaceae</taxon>
        <taxon>Lichenibacterium</taxon>
    </lineage>
</organism>
<feature type="transmembrane region" description="Helical" evidence="4">
    <location>
        <begin position="135"/>
        <end position="156"/>
    </location>
</feature>
<dbReference type="SUPFAM" id="SSF103473">
    <property type="entry name" value="MFS general substrate transporter"/>
    <property type="match status" value="1"/>
</dbReference>
<evidence type="ECO:0000313" key="5">
    <source>
        <dbReference type="EMBL" id="RYB04435.1"/>
    </source>
</evidence>
<dbReference type="RefSeq" id="WP_129219709.1">
    <property type="nucleotide sequence ID" value="NZ_QYBC01000010.1"/>
</dbReference>
<feature type="transmembrane region" description="Helical" evidence="4">
    <location>
        <begin position="46"/>
        <end position="69"/>
    </location>
</feature>
<protein>
    <submittedName>
        <fullName evidence="5">MFS transporter</fullName>
    </submittedName>
</protein>
<proteinExistence type="predicted"/>
<evidence type="ECO:0000313" key="6">
    <source>
        <dbReference type="Proteomes" id="UP000289411"/>
    </source>
</evidence>
<evidence type="ECO:0000256" key="3">
    <source>
        <dbReference type="ARBA" id="ARBA00023136"/>
    </source>
</evidence>
<dbReference type="PANTHER" id="PTHR42910:SF1">
    <property type="entry name" value="MAJOR FACILITATOR SUPERFAMILY (MFS) PROFILE DOMAIN-CONTAINING PROTEIN"/>
    <property type="match status" value="1"/>
</dbReference>
<feature type="transmembrane region" description="Helical" evidence="4">
    <location>
        <begin position="168"/>
        <end position="188"/>
    </location>
</feature>
<accession>A0A4Q2RCT3</accession>
<gene>
    <name evidence="5" type="ORF">D3272_13425</name>
</gene>